<keyword evidence="8 11" id="KW-1133">Transmembrane helix</keyword>
<dbReference type="Gene3D" id="3.40.1110.10">
    <property type="entry name" value="Calcium-transporting ATPase, cytoplasmic domain N"/>
    <property type="match status" value="1"/>
</dbReference>
<dbReference type="InterPro" id="IPR023299">
    <property type="entry name" value="ATPase_P-typ_cyto_dom_N"/>
</dbReference>
<dbReference type="SUPFAM" id="SSF81660">
    <property type="entry name" value="Metal cation-transporting ATPase, ATP-binding domain N"/>
    <property type="match status" value="1"/>
</dbReference>
<protein>
    <submittedName>
        <fullName evidence="12">PDR2 protein</fullName>
    </submittedName>
</protein>
<evidence type="ECO:0000256" key="3">
    <source>
        <dbReference type="ARBA" id="ARBA00022723"/>
    </source>
</evidence>
<dbReference type="EMBL" id="CAJNIZ010018646">
    <property type="protein sequence ID" value="CAE7413510.1"/>
    <property type="molecule type" value="Genomic_DNA"/>
</dbReference>
<evidence type="ECO:0000256" key="10">
    <source>
        <dbReference type="SAM" id="MobiDB-lite"/>
    </source>
</evidence>
<dbReference type="Pfam" id="PF00702">
    <property type="entry name" value="Hydrolase"/>
    <property type="match status" value="1"/>
</dbReference>
<keyword evidence="2 11" id="KW-0812">Transmembrane</keyword>
<dbReference type="InterPro" id="IPR023298">
    <property type="entry name" value="ATPase_P-typ_TM_dom_sf"/>
</dbReference>
<evidence type="ECO:0000256" key="4">
    <source>
        <dbReference type="ARBA" id="ARBA00022741"/>
    </source>
</evidence>
<dbReference type="GO" id="GO:0005524">
    <property type="term" value="F:ATP binding"/>
    <property type="evidence" value="ECO:0007669"/>
    <property type="project" value="UniProtKB-KW"/>
</dbReference>
<dbReference type="InterPro" id="IPR044492">
    <property type="entry name" value="P_typ_ATPase_HD_dom"/>
</dbReference>
<evidence type="ECO:0000256" key="9">
    <source>
        <dbReference type="ARBA" id="ARBA00023136"/>
    </source>
</evidence>
<dbReference type="PRINTS" id="PR00119">
    <property type="entry name" value="CATATPASE"/>
</dbReference>
<evidence type="ECO:0000256" key="7">
    <source>
        <dbReference type="ARBA" id="ARBA00022967"/>
    </source>
</evidence>
<evidence type="ECO:0000313" key="12">
    <source>
        <dbReference type="EMBL" id="CAE7413510.1"/>
    </source>
</evidence>
<dbReference type="Gene3D" id="3.40.50.1000">
    <property type="entry name" value="HAD superfamily/HAD-like"/>
    <property type="match status" value="1"/>
</dbReference>
<dbReference type="SFLD" id="SFLDF00027">
    <property type="entry name" value="p-type_atpase"/>
    <property type="match status" value="1"/>
</dbReference>
<organism evidence="12 13">
    <name type="scientific">Symbiodinium pilosum</name>
    <name type="common">Dinoflagellate</name>
    <dbReference type="NCBI Taxonomy" id="2952"/>
    <lineage>
        <taxon>Eukaryota</taxon>
        <taxon>Sar</taxon>
        <taxon>Alveolata</taxon>
        <taxon>Dinophyceae</taxon>
        <taxon>Suessiales</taxon>
        <taxon>Symbiodiniaceae</taxon>
        <taxon>Symbiodinium</taxon>
    </lineage>
</organism>
<accession>A0A812R051</accession>
<sequence length="1056" mass="114932">MKDALALEDRSLELQGADRVHCLFSGTRIVRASEGSNKDAEQTSGAGLAASQVPATPNGGCLVFVARTGFASSQGQLLQMIEFSQDKVSGDTKEVIIALLILLGFALVAAGYVLKVGLEKGDKTPHELLIKCVLILTAVVPKQLPIQTAMAVNTALMALSRAGVYCTEPYRVPLAGKLTHCLFDKTGTLTTDTLVPVGVVNAGSQPEQDHPPKVKVSDAEAAAALVLAACHSLVQVDGKLTGDPIEVAALQGVGWSYDSQEEVATPAPTTDLPDGSTGSASSRAGIKRARILQRFHFASQLQRMAVIAEVAVSDNAILNLNMEGQAGNYVLVKGSPEALKPLLAANAAPRWYDRSHLDLAERGLRVLALAYRHLPAGQEKLTREEAERELLFAGFIAFECLVRKDSGLVVGALQESDHKVIMVTGDSPLTALHIARTCGISHPHLPGLLLSLKAGQVLPEWVVATGDRCGDCFPVTVDGMDKLASEYALMTTGEALDAAVAAEPGIWAKVDEIRVFARMTPQGKAKVIEELQKQSRHVLMCGDGGNDVGALKQADAGLALLAGYGNVNTADNNDIDSPSEKVDNVPLEKQAEEALNKQDAELAKRNRRAAKDRQKFLWEKQKELAELQKQWLEEEMQARAKNGETGVFSQVGAMKTSMGRYTEELKRVMKEYDKTHGNVYDATDKEEAAKKNPAAALEEASGGLPMVRPGDASIAAPFTSKAPSVKNCVDLIRQGRCTLLSALQQQQIMMLNCIINAYVLSALSLEGSRTSERQLMASSWLLTTASLAFTYASPCDRMHPVRPLRSLFHPAVFCSMLGQAVIHLFCMVAAVKMARAAMEEDSPERQQGWSGPSLKDVSDFWKRERARRRGLIEQEEEEDWTTYALNMWQQPFLPNLMNTVVFLVETAQTVAILFVNYKGQPWMKGVVENRALFLSVVVVAGSVAAAAWEFQPQLNALIHLSPFPNDQFRWRVMGLVGMTLVGTFIWDRFCVFLFAKDIFKAMVDSAKKTTFRADIVPIFVTVLKVAGVFLVLGTGNLLMAGLAFWMYRRHSQESDE</sequence>
<comment type="caution">
    <text evidence="12">The sequence shown here is derived from an EMBL/GenBank/DDBJ whole genome shotgun (WGS) entry which is preliminary data.</text>
</comment>
<dbReference type="PANTHER" id="PTHR45630:SF6">
    <property type="entry name" value="CATION-TRANSPORTING P-TYPE ATPASE N-TERMINAL DOMAIN-CONTAINING PROTEIN"/>
    <property type="match status" value="1"/>
</dbReference>
<keyword evidence="13" id="KW-1185">Reference proteome</keyword>
<evidence type="ECO:0000256" key="2">
    <source>
        <dbReference type="ARBA" id="ARBA00022692"/>
    </source>
</evidence>
<dbReference type="GO" id="GO:0019829">
    <property type="term" value="F:ATPase-coupled monoatomic cation transmembrane transporter activity"/>
    <property type="evidence" value="ECO:0007669"/>
    <property type="project" value="TreeGrafter"/>
</dbReference>
<dbReference type="InterPro" id="IPR006544">
    <property type="entry name" value="P-type_TPase_V"/>
</dbReference>
<feature type="transmembrane region" description="Helical" evidence="11">
    <location>
        <begin position="1015"/>
        <end position="1047"/>
    </location>
</feature>
<evidence type="ECO:0000256" key="5">
    <source>
        <dbReference type="ARBA" id="ARBA00022840"/>
    </source>
</evidence>
<evidence type="ECO:0000256" key="1">
    <source>
        <dbReference type="ARBA" id="ARBA00004141"/>
    </source>
</evidence>
<evidence type="ECO:0000256" key="6">
    <source>
        <dbReference type="ARBA" id="ARBA00022842"/>
    </source>
</evidence>
<dbReference type="OrthoDB" id="48943at2759"/>
<feature type="region of interest" description="Disordered" evidence="10">
    <location>
        <begin position="261"/>
        <end position="282"/>
    </location>
</feature>
<proteinExistence type="predicted"/>
<keyword evidence="9 11" id="KW-0472">Membrane</keyword>
<keyword evidence="7" id="KW-1278">Translocase</keyword>
<dbReference type="GO" id="GO:0046872">
    <property type="term" value="F:metal ion binding"/>
    <property type="evidence" value="ECO:0007669"/>
    <property type="project" value="UniProtKB-KW"/>
</dbReference>
<name>A0A812R051_SYMPI</name>
<dbReference type="InterPro" id="IPR036412">
    <property type="entry name" value="HAD-like_sf"/>
</dbReference>
<evidence type="ECO:0000313" key="13">
    <source>
        <dbReference type="Proteomes" id="UP000649617"/>
    </source>
</evidence>
<dbReference type="SUPFAM" id="SSF81665">
    <property type="entry name" value="Calcium ATPase, transmembrane domain M"/>
    <property type="match status" value="1"/>
</dbReference>
<evidence type="ECO:0000256" key="8">
    <source>
        <dbReference type="ARBA" id="ARBA00022989"/>
    </source>
</evidence>
<feature type="transmembrane region" description="Helical" evidence="11">
    <location>
        <begin position="929"/>
        <end position="948"/>
    </location>
</feature>
<dbReference type="GO" id="GO:0016020">
    <property type="term" value="C:membrane"/>
    <property type="evidence" value="ECO:0007669"/>
    <property type="project" value="UniProtKB-SubCell"/>
</dbReference>
<dbReference type="InterPro" id="IPR023214">
    <property type="entry name" value="HAD_sf"/>
</dbReference>
<gene>
    <name evidence="12" type="primary">PDR2</name>
    <name evidence="12" type="ORF">SPIL2461_LOCUS10198</name>
</gene>
<dbReference type="AlphaFoldDB" id="A0A812R051"/>
<reference evidence="12" key="1">
    <citation type="submission" date="2021-02" db="EMBL/GenBank/DDBJ databases">
        <authorList>
            <person name="Dougan E. K."/>
            <person name="Rhodes N."/>
            <person name="Thang M."/>
            <person name="Chan C."/>
        </authorList>
    </citation>
    <scope>NUCLEOTIDE SEQUENCE</scope>
</reference>
<keyword evidence="3" id="KW-0479">Metal-binding</keyword>
<keyword evidence="5" id="KW-0067">ATP-binding</keyword>
<feature type="transmembrane region" description="Helical" evidence="11">
    <location>
        <begin position="968"/>
        <end position="994"/>
    </location>
</feature>
<feature type="transmembrane region" description="Helical" evidence="11">
    <location>
        <begin position="95"/>
        <end position="114"/>
    </location>
</feature>
<dbReference type="PANTHER" id="PTHR45630">
    <property type="entry name" value="CATION-TRANSPORTING ATPASE-RELATED"/>
    <property type="match status" value="1"/>
</dbReference>
<dbReference type="SFLD" id="SFLDG00002">
    <property type="entry name" value="C1.7:_P-type_atpase_like"/>
    <property type="match status" value="1"/>
</dbReference>
<keyword evidence="6" id="KW-0460">Magnesium</keyword>
<dbReference type="Proteomes" id="UP000649617">
    <property type="component" value="Unassembled WGS sequence"/>
</dbReference>
<evidence type="ECO:0000256" key="11">
    <source>
        <dbReference type="SAM" id="Phobius"/>
    </source>
</evidence>
<keyword evidence="4" id="KW-0547">Nucleotide-binding</keyword>
<dbReference type="GO" id="GO:0140358">
    <property type="term" value="F:P-type transmembrane transporter activity"/>
    <property type="evidence" value="ECO:0007669"/>
    <property type="project" value="InterPro"/>
</dbReference>
<feature type="transmembrane region" description="Helical" evidence="11">
    <location>
        <begin position="807"/>
        <end position="831"/>
    </location>
</feature>
<comment type="subcellular location">
    <subcellularLocation>
        <location evidence="1">Membrane</location>
        <topology evidence="1">Multi-pass membrane protein</topology>
    </subcellularLocation>
</comment>
<dbReference type="SUPFAM" id="SSF56784">
    <property type="entry name" value="HAD-like"/>
    <property type="match status" value="1"/>
</dbReference>
<dbReference type="SFLD" id="SFLDS00003">
    <property type="entry name" value="Haloacid_Dehalogenase"/>
    <property type="match status" value="1"/>
</dbReference>